<comment type="caution">
    <text evidence="2">The sequence shown here is derived from an EMBL/GenBank/DDBJ whole genome shotgun (WGS) entry which is preliminary data.</text>
</comment>
<reference evidence="2" key="1">
    <citation type="submission" date="2013-04" db="EMBL/GenBank/DDBJ databases">
        <authorList>
            <person name="Qu J."/>
            <person name="Murali S.C."/>
            <person name="Bandaranaike D."/>
            <person name="Bellair M."/>
            <person name="Blankenburg K."/>
            <person name="Chao H."/>
            <person name="Dinh H."/>
            <person name="Doddapaneni H."/>
            <person name="Downs B."/>
            <person name="Dugan-Rocha S."/>
            <person name="Elkadiri S."/>
            <person name="Gnanaolivu R.D."/>
            <person name="Hernandez B."/>
            <person name="Javaid M."/>
            <person name="Jayaseelan J.C."/>
            <person name="Lee S."/>
            <person name="Li M."/>
            <person name="Ming W."/>
            <person name="Munidasa M."/>
            <person name="Muniz J."/>
            <person name="Nguyen L."/>
            <person name="Ongeri F."/>
            <person name="Osuji N."/>
            <person name="Pu L.-L."/>
            <person name="Puazo M."/>
            <person name="Qu C."/>
            <person name="Quiroz J."/>
            <person name="Raj R."/>
            <person name="Weissenberger G."/>
            <person name="Xin Y."/>
            <person name="Zou X."/>
            <person name="Han Y."/>
            <person name="Richards S."/>
            <person name="Worley K."/>
            <person name="Muzny D."/>
            <person name="Gibbs R."/>
        </authorList>
    </citation>
    <scope>NUCLEOTIDE SEQUENCE</scope>
    <source>
        <strain evidence="2">Sampled in the wild</strain>
    </source>
</reference>
<evidence type="ECO:0000259" key="1">
    <source>
        <dbReference type="PROSITE" id="PS51733"/>
    </source>
</evidence>
<protein>
    <recommendedName>
        <fullName evidence="1">BPL/LPL catalytic domain-containing protein</fullName>
    </recommendedName>
</protein>
<dbReference type="InterPro" id="IPR045864">
    <property type="entry name" value="aa-tRNA-synth_II/BPL/LPL"/>
</dbReference>
<name>A0A8K0NYY7_LADFU</name>
<proteinExistence type="predicted"/>
<dbReference type="InterPro" id="IPR004143">
    <property type="entry name" value="BPL_LPL_catalytic"/>
</dbReference>
<evidence type="ECO:0000313" key="2">
    <source>
        <dbReference type="EMBL" id="KAG8229595.1"/>
    </source>
</evidence>
<accession>A0A8K0NYY7</accession>
<dbReference type="EMBL" id="KZ308437">
    <property type="protein sequence ID" value="KAG8229595.1"/>
    <property type="molecule type" value="Genomic_DNA"/>
</dbReference>
<dbReference type="PANTHER" id="PTHR10993">
    <property type="entry name" value="OCTANOYLTRANSFERASE"/>
    <property type="match status" value="1"/>
</dbReference>
<sequence>MPSPTLVRVWHIGRMGYAKALKLQKILVNRLKNDRIGSENTLVLVEHDPVYTIGIRSKECTPGEESRLKNLGADFYRTDRGGGKDYRP</sequence>
<dbReference type="Pfam" id="PF21948">
    <property type="entry name" value="LplA-B_cat"/>
    <property type="match status" value="1"/>
</dbReference>
<dbReference type="Proteomes" id="UP000792457">
    <property type="component" value="Unassembled WGS sequence"/>
</dbReference>
<dbReference type="PANTHER" id="PTHR10993:SF7">
    <property type="entry name" value="LIPOYLTRANSFERASE 2, MITOCHONDRIAL-RELATED"/>
    <property type="match status" value="1"/>
</dbReference>
<dbReference type="SUPFAM" id="SSF55681">
    <property type="entry name" value="Class II aaRS and biotin synthetases"/>
    <property type="match status" value="1"/>
</dbReference>
<dbReference type="GO" id="GO:0033819">
    <property type="term" value="F:lipoyl(octanoyl) transferase activity"/>
    <property type="evidence" value="ECO:0007669"/>
    <property type="project" value="TreeGrafter"/>
</dbReference>
<gene>
    <name evidence="2" type="ORF">J437_LFUL002318</name>
</gene>
<evidence type="ECO:0000313" key="3">
    <source>
        <dbReference type="Proteomes" id="UP000792457"/>
    </source>
</evidence>
<feature type="domain" description="BPL/LPL catalytic" evidence="1">
    <location>
        <begin position="36"/>
        <end position="88"/>
    </location>
</feature>
<dbReference type="GO" id="GO:0009249">
    <property type="term" value="P:protein lipoylation"/>
    <property type="evidence" value="ECO:0007669"/>
    <property type="project" value="TreeGrafter"/>
</dbReference>
<keyword evidence="3" id="KW-1185">Reference proteome</keyword>
<dbReference type="Gene3D" id="3.30.930.10">
    <property type="entry name" value="Bira Bifunctional Protein, Domain 2"/>
    <property type="match status" value="1"/>
</dbReference>
<reference evidence="2" key="2">
    <citation type="submission" date="2017-10" db="EMBL/GenBank/DDBJ databases">
        <title>Ladona fulva Genome sequencing and assembly.</title>
        <authorList>
            <person name="Murali S."/>
            <person name="Richards S."/>
            <person name="Bandaranaike D."/>
            <person name="Bellair M."/>
            <person name="Blankenburg K."/>
            <person name="Chao H."/>
            <person name="Dinh H."/>
            <person name="Doddapaneni H."/>
            <person name="Dugan-Rocha S."/>
            <person name="Elkadiri S."/>
            <person name="Gnanaolivu R."/>
            <person name="Hernandez B."/>
            <person name="Skinner E."/>
            <person name="Javaid M."/>
            <person name="Lee S."/>
            <person name="Li M."/>
            <person name="Ming W."/>
            <person name="Munidasa M."/>
            <person name="Muniz J."/>
            <person name="Nguyen L."/>
            <person name="Hughes D."/>
            <person name="Osuji N."/>
            <person name="Pu L.-L."/>
            <person name="Puazo M."/>
            <person name="Qu C."/>
            <person name="Quiroz J."/>
            <person name="Raj R."/>
            <person name="Weissenberger G."/>
            <person name="Xin Y."/>
            <person name="Zou X."/>
            <person name="Han Y."/>
            <person name="Worley K."/>
            <person name="Muzny D."/>
            <person name="Gibbs R."/>
        </authorList>
    </citation>
    <scope>NUCLEOTIDE SEQUENCE</scope>
    <source>
        <strain evidence="2">Sampled in the wild</strain>
    </source>
</reference>
<dbReference type="AlphaFoldDB" id="A0A8K0NYY7"/>
<dbReference type="OrthoDB" id="19908at2759"/>
<organism evidence="2 3">
    <name type="scientific">Ladona fulva</name>
    <name type="common">Scarce chaser dragonfly</name>
    <name type="synonym">Libellula fulva</name>
    <dbReference type="NCBI Taxonomy" id="123851"/>
    <lineage>
        <taxon>Eukaryota</taxon>
        <taxon>Metazoa</taxon>
        <taxon>Ecdysozoa</taxon>
        <taxon>Arthropoda</taxon>
        <taxon>Hexapoda</taxon>
        <taxon>Insecta</taxon>
        <taxon>Pterygota</taxon>
        <taxon>Palaeoptera</taxon>
        <taxon>Odonata</taxon>
        <taxon>Epiprocta</taxon>
        <taxon>Anisoptera</taxon>
        <taxon>Libelluloidea</taxon>
        <taxon>Libellulidae</taxon>
        <taxon>Ladona</taxon>
    </lineage>
</organism>
<dbReference type="PROSITE" id="PS51733">
    <property type="entry name" value="BPL_LPL_CATALYTIC"/>
    <property type="match status" value="1"/>
</dbReference>